<evidence type="ECO:0000256" key="1">
    <source>
        <dbReference type="ARBA" id="ARBA00023157"/>
    </source>
</evidence>
<dbReference type="PANTHER" id="PTHR10334">
    <property type="entry name" value="CYSTEINE-RICH SECRETORY PROTEIN-RELATED"/>
    <property type="match status" value="1"/>
</dbReference>
<dbReference type="CDD" id="cd05382">
    <property type="entry name" value="CAP_GAPR1-like"/>
    <property type="match status" value="1"/>
</dbReference>
<dbReference type="PROSITE" id="PS01009">
    <property type="entry name" value="CRISP_1"/>
    <property type="match status" value="1"/>
</dbReference>
<dbReference type="Pfam" id="PF00084">
    <property type="entry name" value="Sushi"/>
    <property type="match status" value="1"/>
</dbReference>
<dbReference type="SUPFAM" id="SSF55797">
    <property type="entry name" value="PR-1-like"/>
    <property type="match status" value="1"/>
</dbReference>
<dbReference type="EMBL" id="CAIIXF020000001">
    <property type="protein sequence ID" value="CAH1773109.1"/>
    <property type="molecule type" value="Genomic_DNA"/>
</dbReference>
<dbReference type="Gene3D" id="2.10.70.10">
    <property type="entry name" value="Complement Module, domain 1"/>
    <property type="match status" value="1"/>
</dbReference>
<gene>
    <name evidence="3" type="ORF">OFUS_LOCUS752</name>
</gene>
<comment type="caution">
    <text evidence="2">Lacks conserved residue(s) required for the propagation of feature annotation.</text>
</comment>
<dbReference type="InterPro" id="IPR001283">
    <property type="entry name" value="CRISP-related"/>
</dbReference>
<dbReference type="AlphaFoldDB" id="A0A8J1UEG9"/>
<protein>
    <submittedName>
        <fullName evidence="3">Uncharacterized protein</fullName>
    </submittedName>
</protein>
<evidence type="ECO:0000256" key="2">
    <source>
        <dbReference type="PROSITE-ProRule" id="PRU00302"/>
    </source>
</evidence>
<organism evidence="3 4">
    <name type="scientific">Owenia fusiformis</name>
    <name type="common">Polychaete worm</name>
    <dbReference type="NCBI Taxonomy" id="6347"/>
    <lineage>
        <taxon>Eukaryota</taxon>
        <taxon>Metazoa</taxon>
        <taxon>Spiralia</taxon>
        <taxon>Lophotrochozoa</taxon>
        <taxon>Annelida</taxon>
        <taxon>Polychaeta</taxon>
        <taxon>Sedentaria</taxon>
        <taxon>Canalipalpata</taxon>
        <taxon>Sabellida</taxon>
        <taxon>Oweniida</taxon>
        <taxon>Oweniidae</taxon>
        <taxon>Owenia</taxon>
    </lineage>
</organism>
<proteinExistence type="predicted"/>
<dbReference type="InterPro" id="IPR014044">
    <property type="entry name" value="CAP_dom"/>
</dbReference>
<dbReference type="InterPro" id="IPR034113">
    <property type="entry name" value="SCP_GAPR1-like"/>
</dbReference>
<dbReference type="Pfam" id="PF00188">
    <property type="entry name" value="CAP"/>
    <property type="match status" value="1"/>
</dbReference>
<keyword evidence="4" id="KW-1185">Reference proteome</keyword>
<evidence type="ECO:0000313" key="3">
    <source>
        <dbReference type="EMBL" id="CAH1773109.1"/>
    </source>
</evidence>
<dbReference type="PRINTS" id="PR00838">
    <property type="entry name" value="V5ALLERGEN"/>
</dbReference>
<dbReference type="InterPro" id="IPR002413">
    <property type="entry name" value="V5_allergen-like"/>
</dbReference>
<dbReference type="InterPro" id="IPR035940">
    <property type="entry name" value="CAP_sf"/>
</dbReference>
<dbReference type="CDD" id="cd00033">
    <property type="entry name" value="CCP"/>
    <property type="match status" value="1"/>
</dbReference>
<evidence type="ECO:0000313" key="4">
    <source>
        <dbReference type="Proteomes" id="UP000749559"/>
    </source>
</evidence>
<name>A0A8J1UEG9_OWEFU</name>
<keyword evidence="2" id="KW-0768">Sushi</keyword>
<dbReference type="OrthoDB" id="43654at2759"/>
<dbReference type="Proteomes" id="UP000749559">
    <property type="component" value="Unassembled WGS sequence"/>
</dbReference>
<dbReference type="PRINTS" id="PR00837">
    <property type="entry name" value="V5TPXLIKE"/>
</dbReference>
<keyword evidence="1" id="KW-1015">Disulfide bond</keyword>
<dbReference type="InterPro" id="IPR035976">
    <property type="entry name" value="Sushi/SCR/CCP_sf"/>
</dbReference>
<reference evidence="3" key="1">
    <citation type="submission" date="2022-03" db="EMBL/GenBank/DDBJ databases">
        <authorList>
            <person name="Martin C."/>
        </authorList>
    </citation>
    <scope>NUCLEOTIDE SEQUENCE</scope>
</reference>
<comment type="caution">
    <text evidence="3">The sequence shown here is derived from an EMBL/GenBank/DDBJ whole genome shotgun (WGS) entry which is preliminary data.</text>
</comment>
<dbReference type="SUPFAM" id="SSF57535">
    <property type="entry name" value="Complement control module/SCR domain"/>
    <property type="match status" value="1"/>
</dbReference>
<accession>A0A8J1UEG9</accession>
<sequence>EQIGFGYSQTTVFEKNILRRHNELRACHENTPPLKWHKAMATRALIYCKTLERTGAFAHSPSSKRQKPLAGENLWRSRSSYSQRSGMNEMGNKAAQSWYDEIEDYNYNEPGFSSATGHFTQLIWETTEFLGCGIAEGKHGRWYSYTVCCQYSLPGNYMKQFADKVNRLLPKIPITTTTTTTPRPVTKDHVPSNPKNGKVDVACSKKACFARYKCDTCFELSGPKKVNCENEKLCAGSKLFCDPVGAGNQILRRVMEPEGVTVSDHKDVNICVKKKTGNTCDEDVGCAFRCPQLKSPEHGSITPITTTTGSSKPGTRATYACKTGYTLVGTKLRTCSKEGIWSGDSTPSCVKADQFVCEFDAKLTKCGDKNGKKTTVKLGQDAFIGVSFKLACVNPSTTQALDVIYHILIGGPGTGLDSTKVANVPRATTTRLGTASEDSPYTVKFICSRIGTYTLKFSAWLSGQTIKTVQTCEIKCVK</sequence>
<dbReference type="PROSITE" id="PS50923">
    <property type="entry name" value="SUSHI"/>
    <property type="match status" value="1"/>
</dbReference>
<feature type="non-terminal residue" evidence="3">
    <location>
        <position position="478"/>
    </location>
</feature>
<dbReference type="InterPro" id="IPR018244">
    <property type="entry name" value="Allrgn_V5/Tpx1_CS"/>
</dbReference>
<dbReference type="InterPro" id="IPR000436">
    <property type="entry name" value="Sushi_SCR_CCP_dom"/>
</dbReference>
<dbReference type="GO" id="GO:0005576">
    <property type="term" value="C:extracellular region"/>
    <property type="evidence" value="ECO:0007669"/>
    <property type="project" value="InterPro"/>
</dbReference>
<dbReference type="SMART" id="SM00198">
    <property type="entry name" value="SCP"/>
    <property type="match status" value="1"/>
</dbReference>
<dbReference type="Gene3D" id="3.40.33.10">
    <property type="entry name" value="CAP"/>
    <property type="match status" value="1"/>
</dbReference>
<dbReference type="SMART" id="SM00032">
    <property type="entry name" value="CCP"/>
    <property type="match status" value="1"/>
</dbReference>